<dbReference type="Pfam" id="PF13399">
    <property type="entry name" value="LytR_C"/>
    <property type="match status" value="1"/>
</dbReference>
<evidence type="ECO:0000259" key="3">
    <source>
        <dbReference type="Pfam" id="PF13399"/>
    </source>
</evidence>
<keyword evidence="2" id="KW-0812">Transmembrane</keyword>
<feature type="compositionally biased region" description="Low complexity" evidence="1">
    <location>
        <begin position="9"/>
        <end position="24"/>
    </location>
</feature>
<feature type="domain" description="LytR/CpsA/Psr regulator C-terminal" evidence="3">
    <location>
        <begin position="140"/>
        <end position="212"/>
    </location>
</feature>
<feature type="region of interest" description="Disordered" evidence="1">
    <location>
        <begin position="58"/>
        <end position="138"/>
    </location>
</feature>
<proteinExistence type="predicted"/>
<feature type="compositionally biased region" description="Basic and acidic residues" evidence="1">
    <location>
        <begin position="91"/>
        <end position="106"/>
    </location>
</feature>
<accession>A0ABT0TA96</accession>
<comment type="caution">
    <text evidence="4">The sequence shown here is derived from an EMBL/GenBank/DDBJ whole genome shotgun (WGS) entry which is preliminary data.</text>
</comment>
<gene>
    <name evidence="4" type="ORF">M5J06_07680</name>
</gene>
<feature type="region of interest" description="Disordered" evidence="1">
    <location>
        <begin position="1"/>
        <end position="24"/>
    </location>
</feature>
<dbReference type="InterPro" id="IPR027381">
    <property type="entry name" value="LytR/CpsA/Psr_C"/>
</dbReference>
<name>A0ABT0TA96_9CORY</name>
<reference evidence="4 5" key="1">
    <citation type="submission" date="2022-05" db="EMBL/GenBank/DDBJ databases">
        <title>Corynebacterium sp. B5-R-101 sp. nov., isolated from human feces.</title>
        <authorList>
            <person name="Shamsuzzaman M."/>
            <person name="Dahal R.H."/>
        </authorList>
    </citation>
    <scope>NUCLEOTIDE SEQUENCE [LARGE SCALE GENOMIC DNA]</scope>
    <source>
        <strain evidence="4 5">B5-R-101</strain>
    </source>
</reference>
<feature type="compositionally biased region" description="Low complexity" evidence="1">
    <location>
        <begin position="125"/>
        <end position="134"/>
    </location>
</feature>
<protein>
    <submittedName>
        <fullName evidence="4">LytR C-terminal domain-containing protein</fullName>
    </submittedName>
</protein>
<sequence>MTNVNPENSASSADRARHAAAPASASKLPLRGVAMVLIAVAVMLGMWALYAMTSDSSEDTAQDAPANDAAVSGPATGGAEGDAHTGGAAGEADKNNDADENERPADTDADSENAAEAGAEHGENAEAGAPAGNADRPQAEIPVNVYNNSGRVNYAADEAERLKSKKFRVAEVGNISDDVLVAPKTTIFFPQGDAAAENLAKEVAAQYYGGNVPAEAIAPYPAELTGDYTKGDAVVVVLAVPQA</sequence>
<keyword evidence="2" id="KW-0472">Membrane</keyword>
<dbReference type="Proteomes" id="UP001203579">
    <property type="component" value="Unassembled WGS sequence"/>
</dbReference>
<evidence type="ECO:0000256" key="1">
    <source>
        <dbReference type="SAM" id="MobiDB-lite"/>
    </source>
</evidence>
<keyword evidence="5" id="KW-1185">Reference proteome</keyword>
<evidence type="ECO:0000313" key="5">
    <source>
        <dbReference type="Proteomes" id="UP001203579"/>
    </source>
</evidence>
<evidence type="ECO:0000256" key="2">
    <source>
        <dbReference type="SAM" id="Phobius"/>
    </source>
</evidence>
<feature type="transmembrane region" description="Helical" evidence="2">
    <location>
        <begin position="32"/>
        <end position="52"/>
    </location>
</feature>
<dbReference type="EMBL" id="JAMKFF010000006">
    <property type="protein sequence ID" value="MCL8494008.1"/>
    <property type="molecule type" value="Genomic_DNA"/>
</dbReference>
<dbReference type="RefSeq" id="WP_250224363.1">
    <property type="nucleotide sequence ID" value="NZ_JAMFTR010000006.1"/>
</dbReference>
<evidence type="ECO:0000313" key="4">
    <source>
        <dbReference type="EMBL" id="MCL8494008.1"/>
    </source>
</evidence>
<keyword evidence="2" id="KW-1133">Transmembrane helix</keyword>
<organism evidence="4 5">
    <name type="scientific">Corynebacterium intestinale</name>
    <dbReference type="NCBI Taxonomy" id="2943492"/>
    <lineage>
        <taxon>Bacteria</taxon>
        <taxon>Bacillati</taxon>
        <taxon>Actinomycetota</taxon>
        <taxon>Actinomycetes</taxon>
        <taxon>Mycobacteriales</taxon>
        <taxon>Corynebacteriaceae</taxon>
        <taxon>Corynebacterium</taxon>
    </lineage>
</organism>
<dbReference type="Gene3D" id="3.30.70.2390">
    <property type="match status" value="1"/>
</dbReference>